<comment type="subcellular location">
    <subcellularLocation>
        <location evidence="1">Cell membrane</location>
        <topology evidence="1">Multi-pass membrane protein</topology>
    </subcellularLocation>
</comment>
<evidence type="ECO:0000256" key="3">
    <source>
        <dbReference type="ARBA" id="ARBA00022692"/>
    </source>
</evidence>
<sequence>MRKPSSVLFSNTGALLAIQIANYVLPFLLIPYLTRILGVSLYGVVAFGLAIVQIACIITDYGFGLSATYKIAKQQNNKTELQKIISAVMTCKILLLIPVAVLLTTFILGQDKYDHYHTFFWLLLIPIAGQTLQPIWFFQGIEKMACITAYTVVSRILYLVLVIWLVSTPDDHYLVAVANGVASIIAATIGIGMMLRLGYYPKWCGWHFVKDTFRESTEFFWSRAAVATYTAGGAIFLGLFSSSTQVAYYSAAEQLYKGAQALFSPLSQALYPHMAKHQNFSLLLKILKAVVAASFVALIVGTFAGPWIISLIFGPGFTNSYSILLLFMATFLFSAPSILLGYPLLGALGDSKSANISVIYAGLLQLLLLITCYILDFHLGWHIALTVLATEIFVLIYRSKASIKLIKGHPNNPLLKIKQNV</sequence>
<feature type="transmembrane region" description="Helical" evidence="6">
    <location>
        <begin position="12"/>
        <end position="33"/>
    </location>
</feature>
<dbReference type="Pfam" id="PF01943">
    <property type="entry name" value="Polysacc_synt"/>
    <property type="match status" value="1"/>
</dbReference>
<feature type="transmembrane region" description="Helical" evidence="6">
    <location>
        <begin position="286"/>
        <end position="309"/>
    </location>
</feature>
<feature type="transmembrane region" description="Helical" evidence="6">
    <location>
        <begin position="381"/>
        <end position="397"/>
    </location>
</feature>
<evidence type="ECO:0000313" key="8">
    <source>
        <dbReference type="Proteomes" id="UP000409037"/>
    </source>
</evidence>
<dbReference type="Proteomes" id="UP000409037">
    <property type="component" value="Unassembled WGS sequence"/>
</dbReference>
<keyword evidence="2" id="KW-1003">Cell membrane</keyword>
<dbReference type="InterPro" id="IPR002797">
    <property type="entry name" value="Polysacc_synth"/>
</dbReference>
<evidence type="ECO:0000256" key="1">
    <source>
        <dbReference type="ARBA" id="ARBA00004651"/>
    </source>
</evidence>
<feature type="transmembrane region" description="Helical" evidence="6">
    <location>
        <begin position="145"/>
        <end position="167"/>
    </location>
</feature>
<dbReference type="OrthoDB" id="103403at2"/>
<dbReference type="GO" id="GO:0005886">
    <property type="term" value="C:plasma membrane"/>
    <property type="evidence" value="ECO:0007669"/>
    <property type="project" value="UniProtKB-SubCell"/>
</dbReference>
<keyword evidence="3 6" id="KW-0812">Transmembrane</keyword>
<dbReference type="RefSeq" id="WP_150801047.1">
    <property type="nucleotide sequence ID" value="NZ_CABVHU010000023.1"/>
</dbReference>
<keyword evidence="4 6" id="KW-1133">Transmembrane helix</keyword>
<dbReference type="EMBL" id="CABVHU010000023">
    <property type="protein sequence ID" value="VVO42265.1"/>
    <property type="molecule type" value="Genomic_DNA"/>
</dbReference>
<dbReference type="InterPro" id="IPR050833">
    <property type="entry name" value="Poly_Biosynth_Transport"/>
</dbReference>
<evidence type="ECO:0000256" key="6">
    <source>
        <dbReference type="SAM" id="Phobius"/>
    </source>
</evidence>
<dbReference type="AlphaFoldDB" id="A0A5E7FSU0"/>
<feature type="transmembrane region" description="Helical" evidence="6">
    <location>
        <begin position="39"/>
        <end position="63"/>
    </location>
</feature>
<proteinExistence type="predicted"/>
<dbReference type="PANTHER" id="PTHR30250">
    <property type="entry name" value="PST FAMILY PREDICTED COLANIC ACID TRANSPORTER"/>
    <property type="match status" value="1"/>
</dbReference>
<evidence type="ECO:0000256" key="2">
    <source>
        <dbReference type="ARBA" id="ARBA00022475"/>
    </source>
</evidence>
<dbReference type="PANTHER" id="PTHR30250:SF11">
    <property type="entry name" value="O-ANTIGEN TRANSPORTER-RELATED"/>
    <property type="match status" value="1"/>
</dbReference>
<evidence type="ECO:0000256" key="5">
    <source>
        <dbReference type="ARBA" id="ARBA00023136"/>
    </source>
</evidence>
<feature type="transmembrane region" description="Helical" evidence="6">
    <location>
        <begin position="119"/>
        <end position="138"/>
    </location>
</feature>
<accession>A0A5E7FSU0</accession>
<keyword evidence="5 6" id="KW-0472">Membrane</keyword>
<reference evidence="7 8" key="1">
    <citation type="submission" date="2019-09" db="EMBL/GenBank/DDBJ databases">
        <authorList>
            <person name="Chandra G."/>
            <person name="Truman W A."/>
        </authorList>
    </citation>
    <scope>NUCLEOTIDE SEQUENCE [LARGE SCALE GENOMIC DNA]</scope>
    <source>
        <strain evidence="7">PS833</strain>
    </source>
</reference>
<feature type="transmembrane region" description="Helical" evidence="6">
    <location>
        <begin position="173"/>
        <end position="195"/>
    </location>
</feature>
<feature type="transmembrane region" description="Helical" evidence="6">
    <location>
        <begin position="84"/>
        <end position="107"/>
    </location>
</feature>
<feature type="transmembrane region" description="Helical" evidence="6">
    <location>
        <begin position="321"/>
        <end position="345"/>
    </location>
</feature>
<organism evidence="7 8">
    <name type="scientific">Pseudomonas fluorescens</name>
    <dbReference type="NCBI Taxonomy" id="294"/>
    <lineage>
        <taxon>Bacteria</taxon>
        <taxon>Pseudomonadati</taxon>
        <taxon>Pseudomonadota</taxon>
        <taxon>Gammaproteobacteria</taxon>
        <taxon>Pseudomonadales</taxon>
        <taxon>Pseudomonadaceae</taxon>
        <taxon>Pseudomonas</taxon>
    </lineage>
</organism>
<protein>
    <recommendedName>
        <fullName evidence="9">O-antigen transporter</fullName>
    </recommendedName>
</protein>
<evidence type="ECO:0000256" key="4">
    <source>
        <dbReference type="ARBA" id="ARBA00022989"/>
    </source>
</evidence>
<name>A0A5E7FSU0_PSEFL</name>
<evidence type="ECO:0008006" key="9">
    <source>
        <dbReference type="Google" id="ProtNLM"/>
    </source>
</evidence>
<gene>
    <name evidence="7" type="ORF">PS833_05978</name>
</gene>
<evidence type="ECO:0000313" key="7">
    <source>
        <dbReference type="EMBL" id="VVO42265.1"/>
    </source>
</evidence>